<feature type="chain" id="PRO_5026879514" description="DUF4402 domain-containing protein" evidence="1">
    <location>
        <begin position="24"/>
        <end position="189"/>
    </location>
</feature>
<organism evidence="2">
    <name type="scientific">uncultured Gemmatimonadota bacterium</name>
    <dbReference type="NCBI Taxonomy" id="203437"/>
    <lineage>
        <taxon>Bacteria</taxon>
        <taxon>Pseudomonadati</taxon>
        <taxon>Gemmatimonadota</taxon>
        <taxon>environmental samples</taxon>
    </lineage>
</organism>
<proteinExistence type="predicted"/>
<accession>A0A6J4L9A1</accession>
<evidence type="ECO:0000256" key="1">
    <source>
        <dbReference type="SAM" id="SignalP"/>
    </source>
</evidence>
<feature type="signal peptide" evidence="1">
    <location>
        <begin position="1"/>
        <end position="23"/>
    </location>
</feature>
<dbReference type="AlphaFoldDB" id="A0A6J4L9A1"/>
<evidence type="ECO:0008006" key="3">
    <source>
        <dbReference type="Google" id="ProtNLM"/>
    </source>
</evidence>
<reference evidence="2" key="1">
    <citation type="submission" date="2020-02" db="EMBL/GenBank/DDBJ databases">
        <authorList>
            <person name="Meier V. D."/>
        </authorList>
    </citation>
    <scope>NUCLEOTIDE SEQUENCE</scope>
    <source>
        <strain evidence="2">AVDCRST_MAG89</strain>
    </source>
</reference>
<sequence>MRLRAALLLLCAAALALPGRLSAQSTGQLQATMYLLEKPLSATGTRTLQFGVVLPGVAATVQPRTPQSGEWRLAGVQGKRFLDISFVLPAALVSADGTTLPINFNGVYAGACEIYNGACDTRTYETWNPTTTVFPTAYRLLAERFRPGRLRYDTDQISIYIGGRVTPAAAQRPGVYTATVVVYAVPSKN</sequence>
<name>A0A6J4L9A1_9BACT</name>
<keyword evidence="1" id="KW-0732">Signal</keyword>
<evidence type="ECO:0000313" key="2">
    <source>
        <dbReference type="EMBL" id="CAA9326558.1"/>
    </source>
</evidence>
<gene>
    <name evidence="2" type="ORF">AVDCRST_MAG89-1924</name>
</gene>
<protein>
    <recommendedName>
        <fullName evidence="3">DUF4402 domain-containing protein</fullName>
    </recommendedName>
</protein>
<dbReference type="EMBL" id="CADCTV010000410">
    <property type="protein sequence ID" value="CAA9326558.1"/>
    <property type="molecule type" value="Genomic_DNA"/>
</dbReference>